<dbReference type="PANTHER" id="PTHR24067">
    <property type="entry name" value="UBIQUITIN-CONJUGATING ENZYME E2"/>
    <property type="match status" value="1"/>
</dbReference>
<dbReference type="HOGENOM" id="CLU_1890912_0_0_1"/>
<protein>
    <recommendedName>
        <fullName evidence="1">UBC core domain-containing protein</fullName>
    </recommendedName>
</protein>
<dbReference type="InterPro" id="IPR000608">
    <property type="entry name" value="UBC"/>
</dbReference>
<dbReference type="Pfam" id="PF00179">
    <property type="entry name" value="UQ_con"/>
    <property type="match status" value="1"/>
</dbReference>
<evidence type="ECO:0000313" key="3">
    <source>
        <dbReference type="EnsemblMetazoa" id="CapteP118414"/>
    </source>
</evidence>
<dbReference type="OrthoDB" id="109543at2759"/>
<feature type="non-terminal residue" evidence="2">
    <location>
        <position position="1"/>
    </location>
</feature>
<feature type="domain" description="UBC core" evidence="1">
    <location>
        <begin position="10"/>
        <end position="135"/>
    </location>
</feature>
<evidence type="ECO:0000313" key="4">
    <source>
        <dbReference type="Proteomes" id="UP000014760"/>
    </source>
</evidence>
<reference evidence="4" key="1">
    <citation type="submission" date="2012-12" db="EMBL/GenBank/DDBJ databases">
        <authorList>
            <person name="Hellsten U."/>
            <person name="Grimwood J."/>
            <person name="Chapman J.A."/>
            <person name="Shapiro H."/>
            <person name="Aerts A."/>
            <person name="Otillar R.P."/>
            <person name="Terry A.Y."/>
            <person name="Boore J.L."/>
            <person name="Simakov O."/>
            <person name="Marletaz F."/>
            <person name="Cho S.-J."/>
            <person name="Edsinger-Gonzales E."/>
            <person name="Havlak P."/>
            <person name="Kuo D.-H."/>
            <person name="Larsson T."/>
            <person name="Lv J."/>
            <person name="Arendt D."/>
            <person name="Savage R."/>
            <person name="Osoegawa K."/>
            <person name="de Jong P."/>
            <person name="Lindberg D.R."/>
            <person name="Seaver E.C."/>
            <person name="Weisblat D.A."/>
            <person name="Putnam N.H."/>
            <person name="Grigoriev I.V."/>
            <person name="Rokhsar D.S."/>
        </authorList>
    </citation>
    <scope>NUCLEOTIDE SEQUENCE</scope>
    <source>
        <strain evidence="4">I ESC-2004</strain>
    </source>
</reference>
<dbReference type="InterPro" id="IPR016135">
    <property type="entry name" value="UBQ-conjugating_enzyme/RWD"/>
</dbReference>
<feature type="non-terminal residue" evidence="2">
    <location>
        <position position="135"/>
    </location>
</feature>
<accession>R7VEJ1</accession>
<sequence>DMSVNQQRKKAMRRLALDLEELTSSPVQGVSASPLDDDLFEWHCNIDMADTIWHLILFFPDNYPYSSPSAEFLPPGFQYTGGSSTSGRKGVKVCLSIFSDYENYHREWANETAYGWTAAYSVQTVLLNLLTHLGE</sequence>
<dbReference type="SUPFAM" id="SSF54495">
    <property type="entry name" value="UBC-like"/>
    <property type="match status" value="1"/>
</dbReference>
<dbReference type="CDD" id="cd23955">
    <property type="entry name" value="UBCc_invertebrate"/>
    <property type="match status" value="1"/>
</dbReference>
<keyword evidence="4" id="KW-1185">Reference proteome</keyword>
<dbReference type="Gene3D" id="3.10.110.10">
    <property type="entry name" value="Ubiquitin Conjugating Enzyme"/>
    <property type="match status" value="1"/>
</dbReference>
<dbReference type="EMBL" id="KB292771">
    <property type="protein sequence ID" value="ELU17007.1"/>
    <property type="molecule type" value="Genomic_DNA"/>
</dbReference>
<dbReference type="AlphaFoldDB" id="R7VEJ1"/>
<reference evidence="3" key="3">
    <citation type="submission" date="2015-06" db="UniProtKB">
        <authorList>
            <consortium name="EnsemblMetazoa"/>
        </authorList>
    </citation>
    <scope>IDENTIFICATION</scope>
</reference>
<organism evidence="2">
    <name type="scientific">Capitella teleta</name>
    <name type="common">Polychaete worm</name>
    <dbReference type="NCBI Taxonomy" id="283909"/>
    <lineage>
        <taxon>Eukaryota</taxon>
        <taxon>Metazoa</taxon>
        <taxon>Spiralia</taxon>
        <taxon>Lophotrochozoa</taxon>
        <taxon>Annelida</taxon>
        <taxon>Polychaeta</taxon>
        <taxon>Sedentaria</taxon>
        <taxon>Scolecida</taxon>
        <taxon>Capitellidae</taxon>
        <taxon>Capitella</taxon>
    </lineage>
</organism>
<dbReference type="EnsemblMetazoa" id="CapteT118414">
    <property type="protein sequence ID" value="CapteP118414"/>
    <property type="gene ID" value="CapteG118414"/>
</dbReference>
<dbReference type="InterPro" id="IPR050113">
    <property type="entry name" value="Ub_conjugating_enzyme"/>
</dbReference>
<dbReference type="EMBL" id="AMQN01004173">
    <property type="status" value="NOT_ANNOTATED_CDS"/>
    <property type="molecule type" value="Genomic_DNA"/>
</dbReference>
<dbReference type="STRING" id="283909.R7VEJ1"/>
<dbReference type="Proteomes" id="UP000014760">
    <property type="component" value="Unassembled WGS sequence"/>
</dbReference>
<proteinExistence type="predicted"/>
<dbReference type="PROSITE" id="PS50127">
    <property type="entry name" value="UBC_2"/>
    <property type="match status" value="1"/>
</dbReference>
<evidence type="ECO:0000313" key="2">
    <source>
        <dbReference type="EMBL" id="ELU17007.1"/>
    </source>
</evidence>
<gene>
    <name evidence="2" type="ORF">CAPTEDRAFT_118414</name>
</gene>
<reference evidence="2 4" key="2">
    <citation type="journal article" date="2013" name="Nature">
        <title>Insights into bilaterian evolution from three spiralian genomes.</title>
        <authorList>
            <person name="Simakov O."/>
            <person name="Marletaz F."/>
            <person name="Cho S.J."/>
            <person name="Edsinger-Gonzales E."/>
            <person name="Havlak P."/>
            <person name="Hellsten U."/>
            <person name="Kuo D.H."/>
            <person name="Larsson T."/>
            <person name="Lv J."/>
            <person name="Arendt D."/>
            <person name="Savage R."/>
            <person name="Osoegawa K."/>
            <person name="de Jong P."/>
            <person name="Grimwood J."/>
            <person name="Chapman J.A."/>
            <person name="Shapiro H."/>
            <person name="Aerts A."/>
            <person name="Otillar R.P."/>
            <person name="Terry A.Y."/>
            <person name="Boore J.L."/>
            <person name="Grigoriev I.V."/>
            <person name="Lindberg D.R."/>
            <person name="Seaver E.C."/>
            <person name="Weisblat D.A."/>
            <person name="Putnam N.H."/>
            <person name="Rokhsar D.S."/>
        </authorList>
    </citation>
    <scope>NUCLEOTIDE SEQUENCE</scope>
    <source>
        <strain evidence="2 4">I ESC-2004</strain>
    </source>
</reference>
<evidence type="ECO:0000259" key="1">
    <source>
        <dbReference type="PROSITE" id="PS50127"/>
    </source>
</evidence>
<name>R7VEJ1_CAPTE</name>